<evidence type="ECO:0000313" key="8">
    <source>
        <dbReference type="Proteomes" id="UP001497382"/>
    </source>
</evidence>
<comment type="subcellular location">
    <subcellularLocation>
        <location evidence="1">Membrane</location>
    </subcellularLocation>
</comment>
<evidence type="ECO:0000313" key="7">
    <source>
        <dbReference type="EMBL" id="CAL1267516.1"/>
    </source>
</evidence>
<accession>A0AAV1ZAY3</accession>
<dbReference type="Pfam" id="PF01490">
    <property type="entry name" value="Aa_trans"/>
    <property type="match status" value="1"/>
</dbReference>
<dbReference type="EMBL" id="CAXIEN010000029">
    <property type="protein sequence ID" value="CAL1267516.1"/>
    <property type="molecule type" value="Genomic_DNA"/>
</dbReference>
<evidence type="ECO:0000256" key="2">
    <source>
        <dbReference type="ARBA" id="ARBA00022692"/>
    </source>
</evidence>
<keyword evidence="2 5" id="KW-0812">Transmembrane</keyword>
<keyword evidence="3 5" id="KW-1133">Transmembrane helix</keyword>
<evidence type="ECO:0000256" key="4">
    <source>
        <dbReference type="ARBA" id="ARBA00023136"/>
    </source>
</evidence>
<proteinExistence type="predicted"/>
<evidence type="ECO:0000256" key="3">
    <source>
        <dbReference type="ARBA" id="ARBA00022989"/>
    </source>
</evidence>
<dbReference type="AlphaFoldDB" id="A0AAV1ZAY3"/>
<evidence type="ECO:0000259" key="6">
    <source>
        <dbReference type="Pfam" id="PF01490"/>
    </source>
</evidence>
<name>A0AAV1ZAY3_9ARAC</name>
<feature type="transmembrane region" description="Helical" evidence="5">
    <location>
        <begin position="31"/>
        <end position="56"/>
    </location>
</feature>
<keyword evidence="4 5" id="KW-0472">Membrane</keyword>
<sequence>MPVAFLGYYVYGDNLKANVLDSLPFSIAKSVISIMLVLHVCSSLFCWASMLLGRILKNFLNSPKLKIIILFN</sequence>
<dbReference type="GO" id="GO:0016020">
    <property type="term" value="C:membrane"/>
    <property type="evidence" value="ECO:0007669"/>
    <property type="project" value="UniProtKB-SubCell"/>
</dbReference>
<evidence type="ECO:0000256" key="1">
    <source>
        <dbReference type="ARBA" id="ARBA00004370"/>
    </source>
</evidence>
<reference evidence="7 8" key="1">
    <citation type="submission" date="2024-04" db="EMBL/GenBank/DDBJ databases">
        <authorList>
            <person name="Rising A."/>
            <person name="Reimegard J."/>
            <person name="Sonavane S."/>
            <person name="Akerstrom W."/>
            <person name="Nylinder S."/>
            <person name="Hedman E."/>
            <person name="Kallberg Y."/>
        </authorList>
    </citation>
    <scope>NUCLEOTIDE SEQUENCE [LARGE SCALE GENOMIC DNA]</scope>
</reference>
<keyword evidence="8" id="KW-1185">Reference proteome</keyword>
<dbReference type="Proteomes" id="UP001497382">
    <property type="component" value="Unassembled WGS sequence"/>
</dbReference>
<gene>
    <name evidence="7" type="ORF">LARSCL_LOCUS3714</name>
</gene>
<protein>
    <recommendedName>
        <fullName evidence="6">Amino acid transporter transmembrane domain-containing protein</fullName>
    </recommendedName>
</protein>
<dbReference type="InterPro" id="IPR013057">
    <property type="entry name" value="AA_transpt_TM"/>
</dbReference>
<feature type="domain" description="Amino acid transporter transmembrane" evidence="6">
    <location>
        <begin position="1"/>
        <end position="43"/>
    </location>
</feature>
<comment type="caution">
    <text evidence="7">The sequence shown here is derived from an EMBL/GenBank/DDBJ whole genome shotgun (WGS) entry which is preliminary data.</text>
</comment>
<organism evidence="7 8">
    <name type="scientific">Larinioides sclopetarius</name>
    <dbReference type="NCBI Taxonomy" id="280406"/>
    <lineage>
        <taxon>Eukaryota</taxon>
        <taxon>Metazoa</taxon>
        <taxon>Ecdysozoa</taxon>
        <taxon>Arthropoda</taxon>
        <taxon>Chelicerata</taxon>
        <taxon>Arachnida</taxon>
        <taxon>Araneae</taxon>
        <taxon>Araneomorphae</taxon>
        <taxon>Entelegynae</taxon>
        <taxon>Araneoidea</taxon>
        <taxon>Araneidae</taxon>
        <taxon>Larinioides</taxon>
    </lineage>
</organism>
<evidence type="ECO:0000256" key="5">
    <source>
        <dbReference type="SAM" id="Phobius"/>
    </source>
</evidence>